<comment type="function">
    <text evidence="5">Catalyzes the two-step NADP-dependent conversion of GDP-4-dehydro-6-deoxy-D-mannose to GDP-fucose, involving an epimerase and a reductase reaction.</text>
</comment>
<name>A0A9X4FKU8_9VIBR</name>
<proteinExistence type="inferred from homology"/>
<comment type="caution">
    <text evidence="5">Lacks conserved residue(s) required for the propagation of feature annotation.</text>
</comment>
<comment type="catalytic activity">
    <reaction evidence="5">
        <text>GDP-beta-L-fucose + NADP(+) = GDP-4-dehydro-alpha-D-rhamnose + NADPH + H(+)</text>
        <dbReference type="Rhea" id="RHEA:18885"/>
        <dbReference type="ChEBI" id="CHEBI:15378"/>
        <dbReference type="ChEBI" id="CHEBI:57273"/>
        <dbReference type="ChEBI" id="CHEBI:57783"/>
        <dbReference type="ChEBI" id="CHEBI:57964"/>
        <dbReference type="ChEBI" id="CHEBI:58349"/>
        <dbReference type="EC" id="1.1.1.271"/>
    </reaction>
</comment>
<feature type="site" description="Important for catalytic activity" evidence="5">
    <location>
        <position position="103"/>
    </location>
</feature>
<comment type="similarity">
    <text evidence="1 5">Belongs to the NAD(P)-dependent epimerase/dehydratase family. Fucose synthase subfamily.</text>
</comment>
<keyword evidence="5" id="KW-0511">Multifunctional enzyme</keyword>
<feature type="binding site" evidence="5">
    <location>
        <position position="176"/>
    </location>
    <ligand>
        <name>NADP(+)</name>
        <dbReference type="ChEBI" id="CHEBI:58349"/>
    </ligand>
</feature>
<feature type="binding site" evidence="5">
    <location>
        <position position="136"/>
    </location>
    <ligand>
        <name>NADP(+)</name>
        <dbReference type="ChEBI" id="CHEBI:58349"/>
    </ligand>
</feature>
<dbReference type="Proteomes" id="UP001140973">
    <property type="component" value="Unassembled WGS sequence"/>
</dbReference>
<feature type="binding site" evidence="5">
    <location>
        <position position="206"/>
    </location>
    <ligand>
        <name>substrate</name>
    </ligand>
</feature>
<dbReference type="InterPro" id="IPR036291">
    <property type="entry name" value="NAD(P)-bd_dom_sf"/>
</dbReference>
<comment type="caution">
    <text evidence="7">The sequence shown here is derived from an EMBL/GenBank/DDBJ whole genome shotgun (WGS) entry which is preliminary data.</text>
</comment>
<dbReference type="Pfam" id="PF01370">
    <property type="entry name" value="Epimerase"/>
    <property type="match status" value="1"/>
</dbReference>
<dbReference type="Gene3D" id="3.90.25.10">
    <property type="entry name" value="UDP-galactose 4-epimerase, domain 1"/>
    <property type="match status" value="1"/>
</dbReference>
<dbReference type="GO" id="GO:0070401">
    <property type="term" value="F:NADP+ binding"/>
    <property type="evidence" value="ECO:0007669"/>
    <property type="project" value="UniProtKB-UniRule"/>
</dbReference>
<feature type="site" description="Important for catalytic activity" evidence="5">
    <location>
        <position position="105"/>
    </location>
</feature>
<dbReference type="GO" id="GO:0016853">
    <property type="term" value="F:isomerase activity"/>
    <property type="evidence" value="ECO:0007669"/>
    <property type="project" value="UniProtKB-KW"/>
</dbReference>
<organism evidence="7 8">
    <name type="scientific">Vibrio aestuarianus</name>
    <dbReference type="NCBI Taxonomy" id="28171"/>
    <lineage>
        <taxon>Bacteria</taxon>
        <taxon>Pseudomonadati</taxon>
        <taxon>Pseudomonadota</taxon>
        <taxon>Gammaproteobacteria</taxon>
        <taxon>Vibrionales</taxon>
        <taxon>Vibrionaceae</taxon>
        <taxon>Vibrio</taxon>
    </lineage>
</organism>
<evidence type="ECO:0000259" key="6">
    <source>
        <dbReference type="Pfam" id="PF01370"/>
    </source>
</evidence>
<feature type="binding site" evidence="5">
    <location>
        <position position="199"/>
    </location>
    <ligand>
        <name>substrate</name>
    </ligand>
</feature>
<accession>A0A9X4FKU8</accession>
<dbReference type="RefSeq" id="WP_274673983.1">
    <property type="nucleotide sequence ID" value="NZ_JAKNAP010000022.1"/>
</dbReference>
<evidence type="ECO:0000256" key="5">
    <source>
        <dbReference type="HAMAP-Rule" id="MF_00956"/>
    </source>
</evidence>
<comment type="pathway">
    <text evidence="5">Nucleotide-sugar biosynthesis; GDP-L-fucose biosynthesis via de novo pathway; GDP-L-fucose from GDP-alpha-D-mannose: step 2/2.</text>
</comment>
<keyword evidence="2 5" id="KW-0521">NADP</keyword>
<evidence type="ECO:0000256" key="4">
    <source>
        <dbReference type="ARBA" id="ARBA00023235"/>
    </source>
</evidence>
<dbReference type="GO" id="GO:0050577">
    <property type="term" value="F:GDP-L-fucose synthase activity"/>
    <property type="evidence" value="ECO:0007669"/>
    <property type="project" value="UniProtKB-UniRule"/>
</dbReference>
<dbReference type="EMBL" id="JAKNAP010000022">
    <property type="protein sequence ID" value="MDE1357280.1"/>
    <property type="molecule type" value="Genomic_DNA"/>
</dbReference>
<dbReference type="AlphaFoldDB" id="A0A9X4FKU8"/>
<feature type="active site" description="Proton donor/acceptor" evidence="5">
    <location>
        <position position="132"/>
    </location>
</feature>
<keyword evidence="3 5" id="KW-0560">Oxidoreductase</keyword>
<keyword evidence="4 5" id="KW-0413">Isomerase</keyword>
<evidence type="ECO:0000256" key="1">
    <source>
        <dbReference type="ARBA" id="ARBA00005959"/>
    </source>
</evidence>
<feature type="binding site" evidence="5">
    <location>
        <position position="184"/>
    </location>
    <ligand>
        <name>substrate</name>
    </ligand>
</feature>
<evidence type="ECO:0000313" key="8">
    <source>
        <dbReference type="Proteomes" id="UP001140973"/>
    </source>
</evidence>
<feature type="binding site" evidence="5">
    <location>
        <begin position="7"/>
        <end position="13"/>
    </location>
    <ligand>
        <name>NADP(+)</name>
        <dbReference type="ChEBI" id="CHEBI:58349"/>
    </ligand>
</feature>
<reference evidence="7" key="1">
    <citation type="submission" date="2022-02" db="EMBL/GenBank/DDBJ databases">
        <title>Emergence and expansion in Europe of a Vibrio aestuarianus clonal complex pathogenic for oysters.</title>
        <authorList>
            <person name="Mesnil A."/>
            <person name="Travers M.-A."/>
        </authorList>
    </citation>
    <scope>NUCLEOTIDE SEQUENCE</scope>
    <source>
        <strain evidence="7">151-ITT-15-cp-1</strain>
    </source>
</reference>
<dbReference type="InterPro" id="IPR028614">
    <property type="entry name" value="GDP_fucose/colitose_synth"/>
</dbReference>
<dbReference type="GO" id="GO:0042351">
    <property type="term" value="P:'de novo' GDP-L-fucose biosynthetic process"/>
    <property type="evidence" value="ECO:0007669"/>
    <property type="project" value="UniProtKB-UniRule"/>
</dbReference>
<evidence type="ECO:0000256" key="3">
    <source>
        <dbReference type="ARBA" id="ARBA00023002"/>
    </source>
</evidence>
<evidence type="ECO:0000256" key="2">
    <source>
        <dbReference type="ARBA" id="ARBA00022857"/>
    </source>
</evidence>
<protein>
    <recommendedName>
        <fullName evidence="5">GDP-L-fucose synthase</fullName>
        <ecNumber evidence="5">1.1.1.271</ecNumber>
    </recommendedName>
    <alternativeName>
        <fullName evidence="5">GDP-4-keto-6-deoxy-D-mannose-3,5-epimerase-4-reductase</fullName>
    </alternativeName>
</protein>
<dbReference type="PANTHER" id="PTHR43238">
    <property type="entry name" value="GDP-L-FUCOSE SYNTHASE"/>
    <property type="match status" value="1"/>
</dbReference>
<dbReference type="EC" id="1.1.1.271" evidence="5"/>
<dbReference type="PANTHER" id="PTHR43238:SF1">
    <property type="entry name" value="GDP-L-FUCOSE SYNTHASE"/>
    <property type="match status" value="1"/>
</dbReference>
<feature type="binding site" evidence="5">
    <location>
        <begin position="160"/>
        <end position="163"/>
    </location>
    <ligand>
        <name>NADP(+)</name>
        <dbReference type="ChEBI" id="CHEBI:58349"/>
    </ligand>
</feature>
<sequence length="312" mass="35189">MKILLTGSSGMVGKNILAIAPNHPPDFLTPNSSELNLLDVMSVRQYVEFHQPDMIIHAAGIVGGIQANMAKPVKFLVENMQMGLNILTAANDAGVTKFLNLSSSCMYPRDAINPLSEDLILKGELEPTNEGYALAKVTSTRLCEYICKENPERLYKTIIPCNLYGRFDKFDPNHSHMIPAVIRKIDEAKKNQQAEIDIWGDGEARREFMYAEDLADFIFYALDNFVEMPQNLNVGLGTDYTINEYYQSVAEVVGYEGKFKHDLSKPVGMKQKLIDDAKLKEFGWGYKTSLKAGIEKTYAYYINEYLSEYCND</sequence>
<dbReference type="SUPFAM" id="SSF51735">
    <property type="entry name" value="NAD(P)-binding Rossmann-fold domains"/>
    <property type="match status" value="1"/>
</dbReference>
<dbReference type="InterPro" id="IPR001509">
    <property type="entry name" value="Epimerase_deHydtase"/>
</dbReference>
<gene>
    <name evidence="5" type="primary">fcl</name>
    <name evidence="7" type="ORF">L9W73_08195</name>
</gene>
<dbReference type="Gene3D" id="3.40.50.720">
    <property type="entry name" value="NAD(P)-binding Rossmann-like Domain"/>
    <property type="match status" value="1"/>
</dbReference>
<dbReference type="HAMAP" id="MF_00956">
    <property type="entry name" value="GDP_fucose_synth"/>
    <property type="match status" value="1"/>
</dbReference>
<feature type="domain" description="NAD-dependent epimerase/dehydratase" evidence="6">
    <location>
        <begin position="3"/>
        <end position="235"/>
    </location>
</feature>
<evidence type="ECO:0000313" key="7">
    <source>
        <dbReference type="EMBL" id="MDE1357280.1"/>
    </source>
</evidence>
<dbReference type="CDD" id="cd05239">
    <property type="entry name" value="GDP_FS_SDR_e"/>
    <property type="match status" value="1"/>
</dbReference>